<dbReference type="InterPro" id="IPR036291">
    <property type="entry name" value="NAD(P)-bd_dom_sf"/>
</dbReference>
<dbReference type="Proteomes" id="UP000238322">
    <property type="component" value="Unassembled WGS sequence"/>
</dbReference>
<dbReference type="CDD" id="cd05233">
    <property type="entry name" value="SDR_c"/>
    <property type="match status" value="1"/>
</dbReference>
<dbReference type="PRINTS" id="PR00081">
    <property type="entry name" value="GDHRDH"/>
</dbReference>
<reference evidence="3 4" key="1">
    <citation type="submission" date="2018-02" db="EMBL/GenBank/DDBJ databases">
        <title>Comparative genomes isolates from brazilian mangrove.</title>
        <authorList>
            <person name="Araujo J.E."/>
            <person name="Taketani R.G."/>
            <person name="Silva M.C.P."/>
            <person name="Loureco M.V."/>
            <person name="Andreote F.D."/>
        </authorList>
    </citation>
    <scope>NUCLEOTIDE SEQUENCE [LARGE SCALE GENOMIC DNA]</scope>
    <source>
        <strain evidence="3 4">Hex-1 MGV</strain>
    </source>
</reference>
<dbReference type="AlphaFoldDB" id="A0A2S8FVS6"/>
<comment type="similarity">
    <text evidence="1">Belongs to the short-chain dehydrogenases/reductases (SDR) family.</text>
</comment>
<feature type="domain" description="Ketoreductase" evidence="2">
    <location>
        <begin position="8"/>
        <end position="204"/>
    </location>
</feature>
<comment type="caution">
    <text evidence="3">The sequence shown here is derived from an EMBL/GenBank/DDBJ whole genome shotgun (WGS) entry which is preliminary data.</text>
</comment>
<dbReference type="GO" id="GO:0016616">
    <property type="term" value="F:oxidoreductase activity, acting on the CH-OH group of donors, NAD or NADP as acceptor"/>
    <property type="evidence" value="ECO:0007669"/>
    <property type="project" value="UniProtKB-ARBA"/>
</dbReference>
<dbReference type="InterPro" id="IPR057326">
    <property type="entry name" value="KR_dom"/>
</dbReference>
<dbReference type="Gene3D" id="3.40.50.720">
    <property type="entry name" value="NAD(P)-binding Rossmann-like Domain"/>
    <property type="match status" value="1"/>
</dbReference>
<dbReference type="RefSeq" id="WP_105329581.1">
    <property type="nucleotide sequence ID" value="NZ_PUHY01000006.1"/>
</dbReference>
<protein>
    <submittedName>
        <fullName evidence="3">Oxidoreductase</fullName>
    </submittedName>
</protein>
<evidence type="ECO:0000313" key="3">
    <source>
        <dbReference type="EMBL" id="PQO36291.1"/>
    </source>
</evidence>
<dbReference type="OrthoDB" id="286404at2"/>
<accession>A0A2S8FVS6</accession>
<dbReference type="SMART" id="SM00822">
    <property type="entry name" value="PKS_KR"/>
    <property type="match status" value="1"/>
</dbReference>
<organism evidence="3 4">
    <name type="scientific">Blastopirellula marina</name>
    <dbReference type="NCBI Taxonomy" id="124"/>
    <lineage>
        <taxon>Bacteria</taxon>
        <taxon>Pseudomonadati</taxon>
        <taxon>Planctomycetota</taxon>
        <taxon>Planctomycetia</taxon>
        <taxon>Pirellulales</taxon>
        <taxon>Pirellulaceae</taxon>
        <taxon>Blastopirellula</taxon>
    </lineage>
</organism>
<evidence type="ECO:0000259" key="2">
    <source>
        <dbReference type="SMART" id="SM00822"/>
    </source>
</evidence>
<sequence length="269" mass="28771">MNLGIDGHTALITGGASGIGLATARAFAAEGCSVVLWDLSSKVGDVAQEIEQDFGVRALGSVVDIVNQITIDTALDELAAMETSIDHVVHCAAMGSGKFGFPFTNLQPADWGKTLQVNIQGMVNIAHALTPQFVKRKQGTFVFLASVAGQIGSQTDPPYSASKAANINFAQCMAKDLAPHNVRVNTVCPGMVQTPLNRSVWQAWYDDASDDEKLSYEEWAAVKIKNVVPLGRWQTCEDIAAMIVFLSSKKAAQVTGQTVNVDGGFVMHW</sequence>
<dbReference type="PANTHER" id="PTHR42760:SF105">
    <property type="entry name" value="SORBITOL-6-PHOSPHATE 2-DEHYDROGENASE"/>
    <property type="match status" value="1"/>
</dbReference>
<name>A0A2S8FVS6_9BACT</name>
<dbReference type="Pfam" id="PF13561">
    <property type="entry name" value="adh_short_C2"/>
    <property type="match status" value="1"/>
</dbReference>
<dbReference type="EMBL" id="PUHY01000006">
    <property type="protein sequence ID" value="PQO36291.1"/>
    <property type="molecule type" value="Genomic_DNA"/>
</dbReference>
<evidence type="ECO:0000256" key="1">
    <source>
        <dbReference type="ARBA" id="ARBA00006484"/>
    </source>
</evidence>
<proteinExistence type="inferred from homology"/>
<dbReference type="PANTHER" id="PTHR42760">
    <property type="entry name" value="SHORT-CHAIN DEHYDROGENASES/REDUCTASES FAMILY MEMBER"/>
    <property type="match status" value="1"/>
</dbReference>
<dbReference type="FunFam" id="3.40.50.720:FF:000084">
    <property type="entry name" value="Short-chain dehydrogenase reductase"/>
    <property type="match status" value="1"/>
</dbReference>
<gene>
    <name evidence="3" type="ORF">C5Y83_10285</name>
</gene>
<evidence type="ECO:0000313" key="4">
    <source>
        <dbReference type="Proteomes" id="UP000238322"/>
    </source>
</evidence>
<dbReference type="SUPFAM" id="SSF51735">
    <property type="entry name" value="NAD(P)-binding Rossmann-fold domains"/>
    <property type="match status" value="1"/>
</dbReference>
<dbReference type="InterPro" id="IPR002347">
    <property type="entry name" value="SDR_fam"/>
</dbReference>